<gene>
    <name evidence="1" type="primary">CSON007993</name>
</gene>
<evidence type="ECO:0000313" key="1">
    <source>
        <dbReference type="EMBL" id="SSX34425.1"/>
    </source>
</evidence>
<sequence length="218" mass="25443">MSQSNYYTDPALDQLIKKIYKRYKNYQVFGTTFVKLPPYTTESLQAAFLTNQWQQILINGQQIFKNLNETEFLDLCSLVDKINITPFIVMVTLIFAQKRHFMTFKEFLAHLKYIAKYIDYQKRMRKYRPREKCNVKTCLCFSWTSEMESKNETMPKNKNRYQRNPNWVHHDTSFAYSTGSMIPLTDFNDFTTGISSSNDDFCTGFVDSGSCGDTVGGA</sequence>
<organism evidence="1">
    <name type="scientific">Culicoides sonorensis</name>
    <name type="common">Biting midge</name>
    <dbReference type="NCBI Taxonomy" id="179676"/>
    <lineage>
        <taxon>Eukaryota</taxon>
        <taxon>Metazoa</taxon>
        <taxon>Ecdysozoa</taxon>
        <taxon>Arthropoda</taxon>
        <taxon>Hexapoda</taxon>
        <taxon>Insecta</taxon>
        <taxon>Pterygota</taxon>
        <taxon>Neoptera</taxon>
        <taxon>Endopterygota</taxon>
        <taxon>Diptera</taxon>
        <taxon>Nematocera</taxon>
        <taxon>Chironomoidea</taxon>
        <taxon>Ceratopogonidae</taxon>
        <taxon>Ceratopogoninae</taxon>
        <taxon>Culicoides</taxon>
        <taxon>Monoculicoides</taxon>
    </lineage>
</organism>
<name>A0A336MXJ5_CULSO</name>
<dbReference type="EMBL" id="UFQT01003012">
    <property type="protein sequence ID" value="SSX34425.1"/>
    <property type="molecule type" value="Genomic_DNA"/>
</dbReference>
<reference evidence="1" key="1">
    <citation type="submission" date="2018-07" db="EMBL/GenBank/DDBJ databases">
        <authorList>
            <person name="Quirk P.G."/>
            <person name="Krulwich T.A."/>
        </authorList>
    </citation>
    <scope>NUCLEOTIDE SEQUENCE</scope>
</reference>
<proteinExistence type="predicted"/>
<dbReference type="AlphaFoldDB" id="A0A336MXJ5"/>
<accession>A0A336MXJ5</accession>
<dbReference type="VEuPathDB" id="VectorBase:CSON007993"/>
<protein>
    <submittedName>
        <fullName evidence="1">CSON007993 protein</fullName>
    </submittedName>
</protein>